<dbReference type="Gene3D" id="2.115.10.20">
    <property type="entry name" value="Glycosyl hydrolase domain, family 43"/>
    <property type="match status" value="1"/>
</dbReference>
<evidence type="ECO:0000256" key="1">
    <source>
        <dbReference type="ARBA" id="ARBA00022676"/>
    </source>
</evidence>
<proteinExistence type="inferred from homology"/>
<evidence type="ECO:0000256" key="2">
    <source>
        <dbReference type="ARBA" id="ARBA00022679"/>
    </source>
</evidence>
<dbReference type="Proteomes" id="UP001056336">
    <property type="component" value="Chromosome"/>
</dbReference>
<dbReference type="InterPro" id="IPR023296">
    <property type="entry name" value="Glyco_hydro_beta-prop_sf"/>
</dbReference>
<keyword evidence="5" id="KW-1185">Reference proteome</keyword>
<reference evidence="4" key="2">
    <citation type="submission" date="2022-05" db="EMBL/GenBank/DDBJ databases">
        <authorList>
            <person name="Kim J.-S."/>
            <person name="Lee K."/>
            <person name="Suh M."/>
            <person name="Eom M."/>
            <person name="Kim J.-S."/>
            <person name="Kim D.-S."/>
            <person name="Ko S.-H."/>
            <person name="Shin Y."/>
            <person name="Lee J.-S."/>
        </authorList>
    </citation>
    <scope>NUCLEOTIDE SEQUENCE</scope>
    <source>
        <strain evidence="4">N237</strain>
    </source>
</reference>
<dbReference type="PANTHER" id="PTHR34106:SF5">
    <property type="entry name" value="GLYCOSIDASE"/>
    <property type="match status" value="1"/>
</dbReference>
<organism evidence="4 5">
    <name type="scientific">Jatrophihabitans telluris</name>
    <dbReference type="NCBI Taxonomy" id="2038343"/>
    <lineage>
        <taxon>Bacteria</taxon>
        <taxon>Bacillati</taxon>
        <taxon>Actinomycetota</taxon>
        <taxon>Actinomycetes</taxon>
        <taxon>Jatrophihabitantales</taxon>
        <taxon>Jatrophihabitantaceae</taxon>
        <taxon>Jatrophihabitans</taxon>
    </lineage>
</organism>
<evidence type="ECO:0008006" key="6">
    <source>
        <dbReference type="Google" id="ProtNLM"/>
    </source>
</evidence>
<sequence>MSTSVTSTVPYTLTRIGVVMTPEPGNPLEAEGVLNPGSGRSADGRLWLLPRLVETGNVSRVGLAEVELTDGVPSGVRRDSVVLQPDAGWERAKDHGGVEDPRTTWVESLGVHVMTYVAYGPLGPHPALATSTDLRSWQRLGPIRFGYQPDLDTDLNLFPNKDVVYFPSVITAPNGRPAYAALHRPMWDLSWVRPGEGTYLPAGMTDDRPGIWISYADAEAVARDPRALAELDQHRLVAMPEYEFEAVKIGAGPPPLRVPEGWLVIHHGVTGELAQGWDQQQRVCYAAGAMLLDAEDPSRVIARTETPLLEPQTEQELSGIVPNVVFPTAIEEVDGQHYVFYGMADSTIGVARLDRTTS</sequence>
<reference evidence="4" key="1">
    <citation type="journal article" date="2018" name="Int. J. Syst. Evol. Microbiol.">
        <title>Jatrophihabitans telluris sp. nov., isolated from sediment soil of lava forest wetlands and the emended description of the genus Jatrophihabitans.</title>
        <authorList>
            <person name="Lee K.C."/>
            <person name="Suh M.K."/>
            <person name="Eom M.K."/>
            <person name="Kim K.K."/>
            <person name="Kim J.S."/>
            <person name="Kim D.S."/>
            <person name="Ko S.H."/>
            <person name="Shin Y.K."/>
            <person name="Lee J.S."/>
        </authorList>
    </citation>
    <scope>NUCLEOTIDE SEQUENCE</scope>
    <source>
        <strain evidence="4">N237</strain>
    </source>
</reference>
<keyword evidence="1" id="KW-0328">Glycosyltransferase</keyword>
<protein>
    <recommendedName>
        <fullName evidence="6">Glycosidase</fullName>
    </recommendedName>
</protein>
<evidence type="ECO:0000256" key="3">
    <source>
        <dbReference type="ARBA" id="ARBA00024356"/>
    </source>
</evidence>
<dbReference type="SUPFAM" id="SSF75005">
    <property type="entry name" value="Arabinanase/levansucrase/invertase"/>
    <property type="match status" value="1"/>
</dbReference>
<dbReference type="InterPro" id="IPR007184">
    <property type="entry name" value="Mannoside_phosphorylase"/>
</dbReference>
<name>A0ABY4R0F0_9ACTN</name>
<dbReference type="EMBL" id="CP097332">
    <property type="protein sequence ID" value="UQX89068.1"/>
    <property type="molecule type" value="Genomic_DNA"/>
</dbReference>
<comment type="similarity">
    <text evidence="3">Belongs to the glycosyl hydrolase 130 family.</text>
</comment>
<evidence type="ECO:0000313" key="5">
    <source>
        <dbReference type="Proteomes" id="UP001056336"/>
    </source>
</evidence>
<gene>
    <name evidence="4" type="ORF">M6D93_03470</name>
</gene>
<dbReference type="Pfam" id="PF04041">
    <property type="entry name" value="Glyco_hydro_130"/>
    <property type="match status" value="1"/>
</dbReference>
<keyword evidence="2" id="KW-0808">Transferase</keyword>
<evidence type="ECO:0000313" key="4">
    <source>
        <dbReference type="EMBL" id="UQX89068.1"/>
    </source>
</evidence>
<accession>A0ABY4R0F0</accession>
<dbReference type="PANTHER" id="PTHR34106">
    <property type="entry name" value="GLYCOSIDASE"/>
    <property type="match status" value="1"/>
</dbReference>